<dbReference type="EMBL" id="CP035945">
    <property type="protein sequence ID" value="QBE95555.1"/>
    <property type="molecule type" value="Genomic_DNA"/>
</dbReference>
<dbReference type="SUPFAM" id="SSF49478">
    <property type="entry name" value="Cna protein B-type domain"/>
    <property type="match status" value="1"/>
</dbReference>
<dbReference type="GO" id="GO:0005576">
    <property type="term" value="C:extracellular region"/>
    <property type="evidence" value="ECO:0007669"/>
    <property type="project" value="TreeGrafter"/>
</dbReference>
<evidence type="ECO:0000313" key="7">
    <source>
        <dbReference type="Proteomes" id="UP000289794"/>
    </source>
</evidence>
<evidence type="ECO:0000259" key="4">
    <source>
        <dbReference type="PROSITE" id="PS50234"/>
    </source>
</evidence>
<keyword evidence="2" id="KW-1133">Transmembrane helix</keyword>
<dbReference type="Gene3D" id="3.40.50.410">
    <property type="entry name" value="von Willebrand factor, type A domain"/>
    <property type="match status" value="1"/>
</dbReference>
<feature type="region of interest" description="Disordered" evidence="1">
    <location>
        <begin position="32"/>
        <end position="115"/>
    </location>
</feature>
<dbReference type="SUPFAM" id="SSF53300">
    <property type="entry name" value="vWA-like"/>
    <property type="match status" value="1"/>
</dbReference>
<dbReference type="InterPro" id="IPR002035">
    <property type="entry name" value="VWF_A"/>
</dbReference>
<protein>
    <recommendedName>
        <fullName evidence="8">VWA domain-containing protein</fullName>
    </recommendedName>
</protein>
<dbReference type="Pfam" id="PF00092">
    <property type="entry name" value="VWA"/>
    <property type="match status" value="1"/>
</dbReference>
<feature type="transmembrane region" description="Helical" evidence="2">
    <location>
        <begin position="1572"/>
        <end position="1591"/>
    </location>
</feature>
<dbReference type="CDD" id="cd00198">
    <property type="entry name" value="vWFA"/>
    <property type="match status" value="1"/>
</dbReference>
<dbReference type="PROSITE" id="PS51820">
    <property type="entry name" value="PA14"/>
    <property type="match status" value="1"/>
</dbReference>
<proteinExistence type="predicted"/>
<name>A0A4P6LV11_9FIRM</name>
<evidence type="ECO:0008006" key="8">
    <source>
        <dbReference type="Google" id="ProtNLM"/>
    </source>
</evidence>
<dbReference type="RefSeq" id="WP_130180066.1">
    <property type="nucleotide sequence ID" value="NZ_CP035945.1"/>
</dbReference>
<dbReference type="Pfam" id="PF17802">
    <property type="entry name" value="SpaA"/>
    <property type="match status" value="2"/>
</dbReference>
<dbReference type="SMART" id="SM00327">
    <property type="entry name" value="VWA"/>
    <property type="match status" value="1"/>
</dbReference>
<evidence type="ECO:0000256" key="2">
    <source>
        <dbReference type="SAM" id="Phobius"/>
    </source>
</evidence>
<evidence type="ECO:0000256" key="3">
    <source>
        <dbReference type="SAM" id="SignalP"/>
    </source>
</evidence>
<dbReference type="InterPro" id="IPR011874">
    <property type="entry name" value="Fibro_Slime"/>
</dbReference>
<dbReference type="PANTHER" id="PTHR31137">
    <property type="entry name" value="PROTEIN PSIB-RELATED-RELATED"/>
    <property type="match status" value="1"/>
</dbReference>
<dbReference type="InterPro" id="IPR041033">
    <property type="entry name" value="SpaA_PFL_dom_1"/>
</dbReference>
<accession>A0A4P6LV11</accession>
<dbReference type="PROSITE" id="PS50234">
    <property type="entry name" value="VWFA"/>
    <property type="match status" value="1"/>
</dbReference>
<dbReference type="InterPro" id="IPR013783">
    <property type="entry name" value="Ig-like_fold"/>
</dbReference>
<evidence type="ECO:0000259" key="5">
    <source>
        <dbReference type="PROSITE" id="PS51820"/>
    </source>
</evidence>
<feature type="compositionally biased region" description="Basic and acidic residues" evidence="1">
    <location>
        <begin position="68"/>
        <end position="80"/>
    </location>
</feature>
<feature type="compositionally biased region" description="Acidic residues" evidence="1">
    <location>
        <begin position="81"/>
        <end position="94"/>
    </location>
</feature>
<gene>
    <name evidence="6" type="ORF">PMF13cell1_01078</name>
</gene>
<dbReference type="NCBIfam" id="TIGR02148">
    <property type="entry name" value="Fibro_Slime"/>
    <property type="match status" value="1"/>
</dbReference>
<feature type="domain" description="VWFA" evidence="4">
    <location>
        <begin position="862"/>
        <end position="1055"/>
    </location>
</feature>
<dbReference type="InterPro" id="IPR037524">
    <property type="entry name" value="PA14/GLEYA"/>
</dbReference>
<dbReference type="Proteomes" id="UP000289794">
    <property type="component" value="Chromosome"/>
</dbReference>
<sequence length="1601" mass="175904">MKKNKSNINKRVLAIVLCMVLMLSSGISTMADNDAGTPVPENGSGQGTVMDNTDGEADGSEDLIDQLSEEKLSEPEKELSDDTQEAEPQVEETEPSNQEDNQNTSDNEPEGTEEIEKVEWSQQVGNSIIKVSADKGALPEDAELQVTEITNQNEVENIEKAVEDKAIEEQFAIENIIAYDIKFMVGGTEVQPSSPVQVTVNTSDIETSKNTAVLHVDQDNTVEDMNGSVDEEGNVIFDAPHFSTYVIVQQGGSAVDITVEHYNILNGQKIYSNDELTLPVGGKVNDYAKATNWEVQRVNINGKDFYDEADYSEIKVASDTVIKIYYTPEKTTVTGATTFYDYTVKAGTSGSGNKTKYYSINAPENYGEGVNSNKKLSAGTVGQNYSTYKYSWKPDGSNKEANVWTGNASVVKGLLRGLDENGNVVFNYADPGFFDNDDLSVTVGTGYKAEKRNLRKVYKNYTLEFNQTGDSYELSKVKNGTNVVASSGNNFFPLDSVKDANEEAENAHNYYFGMRYDVTFQIGDYVGPLNYSFTGDDDLWVVLDGNQVVIDLGGIHDAATGSVDLWNYIGNPENLTSEQKQQEHTLTILYMERGAAKSNCKMNFTLPSARISEVTEVPMTNLYLNKVNKAGEPLEGAKFKLVNDDTNETFTASSLENGAVQFTKLREGEYTLTETQAPTGYIPSVDTWKVKVTLDKDGRAVANLYLHDGETEAKIDPDEDGIYKILNVTEQELIDSSMNYDKTATVKDWDERTYDINITASSKLTSTTTEEKGGVADIMMVLDKSGSMNYVLNEKSTPNFESVATSISSSKFYLVKDKLDTTKIYYYGDSTSYASSSKHNYADRPMIYINNAWQYWNGRSWNKINANDDEVIYTYASRLTGLKEASNAFINSTSTSSPESRIGVTAFSTSNSSVNSLTEVGSNPETLLKNVNKLFADGGTSPGEGLKYAYDKLKSSKKEDVPQYVILFTDGEPTGNGGSWSNAAAGEAKTQAEKLKQEGVIIYTVGLGLTSTAKGWLDGSQPIWDGNKNISGIASKDCALTAESIDELKEIFKRIQETITNNLDIKSAQIKDVIDPRFEILDDEGQPITKDYPGIKDGIKLKNGGTVFYDSETGYQYIVWNEQTIPNAEKGKWNKTITVRAKDTYIGGNNVTTNISPDSKISTGYGDAVLPQPPVNVKAELQVGNNEVTVYKGDTIPTDDKLLNTLFDVNQMLEKYEGVTADDFILEWYTDAACTEESKITKDSLTSTVAESGVSYYLKVTYDAGPANYRSTQNTKGHIAGGEDHIVEAVNTKDANKLYGIYRVNVVAGEIQITKKLESPINTEQTFNFKVTKKNDSTFVKDIKIVIPANSTDAVVYDGQDLKNLARGEYIVTESSADGFAVKDVSINEKTDCANSASEESATFILGSDKKNKNVISDKWEYTGGGVLGVVAYTNEKVITNWDILKVSSSNNNLQLPDAEFELKSTDKTYYGKTDNTGKLIWYETSDFSESSIVATIVAGSYTLSETKAPLGYAVSNEKWTLVINKKGELKSIESNSGEVKKSEATEGNTTVHFYFENTAVYELPSAGGPGIFLYMVGGILLMMAAALLLYKNKSREVLER</sequence>
<dbReference type="Gene3D" id="2.60.40.10">
    <property type="entry name" value="Immunoglobulins"/>
    <property type="match status" value="2"/>
</dbReference>
<organism evidence="6 7">
    <name type="scientific">Blautia producta</name>
    <dbReference type="NCBI Taxonomy" id="33035"/>
    <lineage>
        <taxon>Bacteria</taxon>
        <taxon>Bacillati</taxon>
        <taxon>Bacillota</taxon>
        <taxon>Clostridia</taxon>
        <taxon>Lachnospirales</taxon>
        <taxon>Lachnospiraceae</taxon>
        <taxon>Blautia</taxon>
    </lineage>
</organism>
<reference evidence="6 7" key="1">
    <citation type="submission" date="2019-01" db="EMBL/GenBank/DDBJ databases">
        <title>PMF-metabolizing Aryl O-demethylase.</title>
        <authorList>
            <person name="Kim M."/>
        </authorList>
    </citation>
    <scope>NUCLEOTIDE SEQUENCE [LARGE SCALE GENOMIC DNA]</scope>
    <source>
        <strain evidence="6 7">PMF1</strain>
    </source>
</reference>
<feature type="signal peptide" evidence="3">
    <location>
        <begin position="1"/>
        <end position="30"/>
    </location>
</feature>
<feature type="compositionally biased region" description="Acidic residues" evidence="1">
    <location>
        <begin position="53"/>
        <end position="64"/>
    </location>
</feature>
<keyword evidence="2" id="KW-0472">Membrane</keyword>
<keyword evidence="3" id="KW-0732">Signal</keyword>
<feature type="chain" id="PRO_5020908368" description="VWA domain-containing protein" evidence="3">
    <location>
        <begin position="31"/>
        <end position="1601"/>
    </location>
</feature>
<dbReference type="InterPro" id="IPR051154">
    <property type="entry name" value="Prespore-cell_inducing_factor"/>
</dbReference>
<feature type="domain" description="PA14" evidence="5">
    <location>
        <begin position="462"/>
        <end position="621"/>
    </location>
</feature>
<evidence type="ECO:0000313" key="6">
    <source>
        <dbReference type="EMBL" id="QBE95555.1"/>
    </source>
</evidence>
<evidence type="ECO:0000256" key="1">
    <source>
        <dbReference type="SAM" id="MobiDB-lite"/>
    </source>
</evidence>
<keyword evidence="2" id="KW-0812">Transmembrane</keyword>
<dbReference type="KEGG" id="bpro:PMF13cell1_01078"/>
<feature type="compositionally biased region" description="Polar residues" evidence="1">
    <location>
        <begin position="95"/>
        <end position="106"/>
    </location>
</feature>
<dbReference type="InterPro" id="IPR036465">
    <property type="entry name" value="vWFA_dom_sf"/>
</dbReference>